<feature type="transmembrane region" description="Helical" evidence="2">
    <location>
        <begin position="65"/>
        <end position="83"/>
    </location>
</feature>
<dbReference type="OrthoDB" id="9812729at2"/>
<keyword evidence="2" id="KW-1133">Transmembrane helix</keyword>
<proteinExistence type="predicted"/>
<sequence>MAGRRRRGDGPAPGGSADVATSADPVRSPTGHVATSPTGDGVATPIGDAGGDVAERATGAVLTRAGKGVLAGSVLLYGAAFALGYPEPVVLASGGVIGLIVALLWTLPRAKLEVGREVTPLKVSRGEAAVAVLRVHNQGRLALIGLRARDRIGAAEHVVELPTLRGGRARVVSYPLPTDTRGEIEVGPLAVVREDPFGLTRNVTEYGEDARLLVRPRVVPLGVLPSGRARHLEGPSGDRAPSGTATFHTLREYVPGDDLRHVHWRSTARTGTLMVRRLVDASLPVTTVALDTRAASAEACAGIGSEAGSAAGALFELAVDVAASVAAGAARAGFPVRVVTGERVLLDLRGGAGDVEAVLDGLALVGLSDDPGADPVRLARPGGSLVVVTGDPSAVAGVAAARRRHERTVCLRVAPRGGPVSVPGVTIVDVPDLETLATAWTGAAR</sequence>
<keyword evidence="5" id="KW-1185">Reference proteome</keyword>
<name>A0A367FIF2_9ACTN</name>
<keyword evidence="2" id="KW-0472">Membrane</keyword>
<organism evidence="4 5">
    <name type="scientific">Sphaerisporangium album</name>
    <dbReference type="NCBI Taxonomy" id="509200"/>
    <lineage>
        <taxon>Bacteria</taxon>
        <taxon>Bacillati</taxon>
        <taxon>Actinomycetota</taxon>
        <taxon>Actinomycetes</taxon>
        <taxon>Streptosporangiales</taxon>
        <taxon>Streptosporangiaceae</taxon>
        <taxon>Sphaerisporangium</taxon>
    </lineage>
</organism>
<dbReference type="AlphaFoldDB" id="A0A367FIF2"/>
<evidence type="ECO:0000313" key="4">
    <source>
        <dbReference type="EMBL" id="RCG29415.1"/>
    </source>
</evidence>
<feature type="region of interest" description="Disordered" evidence="1">
    <location>
        <begin position="1"/>
        <end position="49"/>
    </location>
</feature>
<reference evidence="4 5" key="1">
    <citation type="submission" date="2018-06" db="EMBL/GenBank/DDBJ databases">
        <title>Sphaerisporangium craniellae sp. nov., isolated from a marine sponge in the South China Sea.</title>
        <authorList>
            <person name="Li L."/>
        </authorList>
    </citation>
    <scope>NUCLEOTIDE SEQUENCE [LARGE SCALE GENOMIC DNA]</scope>
    <source>
        <strain evidence="4 5">CCTCC AA 208026</strain>
    </source>
</reference>
<comment type="caution">
    <text evidence="4">The sequence shown here is derived from an EMBL/GenBank/DDBJ whole genome shotgun (WGS) entry which is preliminary data.</text>
</comment>
<dbReference type="PANTHER" id="PTHR34351:SF1">
    <property type="entry name" value="SLR1927 PROTEIN"/>
    <property type="match status" value="1"/>
</dbReference>
<dbReference type="PANTHER" id="PTHR34351">
    <property type="entry name" value="SLR1927 PROTEIN-RELATED"/>
    <property type="match status" value="1"/>
</dbReference>
<feature type="domain" description="DUF58" evidence="3">
    <location>
        <begin position="250"/>
        <end position="334"/>
    </location>
</feature>
<keyword evidence="2" id="KW-0812">Transmembrane</keyword>
<feature type="transmembrane region" description="Helical" evidence="2">
    <location>
        <begin position="89"/>
        <end position="107"/>
    </location>
</feature>
<evidence type="ECO:0000259" key="3">
    <source>
        <dbReference type="Pfam" id="PF01882"/>
    </source>
</evidence>
<dbReference type="Proteomes" id="UP000253094">
    <property type="component" value="Unassembled WGS sequence"/>
</dbReference>
<dbReference type="EMBL" id="QOIL01000011">
    <property type="protein sequence ID" value="RCG29415.1"/>
    <property type="molecule type" value="Genomic_DNA"/>
</dbReference>
<evidence type="ECO:0000313" key="5">
    <source>
        <dbReference type="Proteomes" id="UP000253094"/>
    </source>
</evidence>
<gene>
    <name evidence="4" type="ORF">DQ384_20410</name>
</gene>
<accession>A0A367FIF2</accession>
<dbReference type="Pfam" id="PF01882">
    <property type="entry name" value="DUF58"/>
    <property type="match status" value="1"/>
</dbReference>
<evidence type="ECO:0000256" key="1">
    <source>
        <dbReference type="SAM" id="MobiDB-lite"/>
    </source>
</evidence>
<evidence type="ECO:0000256" key="2">
    <source>
        <dbReference type="SAM" id="Phobius"/>
    </source>
</evidence>
<protein>
    <submittedName>
        <fullName evidence="4">DUF58 domain-containing protein</fullName>
    </submittedName>
</protein>
<dbReference type="InterPro" id="IPR002881">
    <property type="entry name" value="DUF58"/>
</dbReference>